<feature type="compositionally biased region" description="Polar residues" evidence="1">
    <location>
        <begin position="420"/>
        <end position="437"/>
    </location>
</feature>
<reference evidence="2 3" key="1">
    <citation type="submission" date="2014-03" db="EMBL/GenBank/DDBJ databases">
        <title>The Genome Sequence of Plasmodium fragile nilgiri.</title>
        <authorList>
            <consortium name="The Broad Institute Genomics Platform"/>
            <consortium name="The Broad Institute Genome Sequencing Center for Infectious Disease"/>
            <person name="Neafsey D."/>
            <person name="Duraisingh M."/>
            <person name="Young S.K."/>
            <person name="Zeng Q."/>
            <person name="Gargeya S."/>
            <person name="Abouelleil A."/>
            <person name="Alvarado L."/>
            <person name="Chapman S.B."/>
            <person name="Gainer-Dewar J."/>
            <person name="Goldberg J."/>
            <person name="Griggs A."/>
            <person name="Gujja S."/>
            <person name="Hansen M."/>
            <person name="Howarth C."/>
            <person name="Imamovic A."/>
            <person name="Larimer J."/>
            <person name="Pearson M."/>
            <person name="Poon T.W."/>
            <person name="Priest M."/>
            <person name="Roberts A."/>
            <person name="Saif S."/>
            <person name="Shea T."/>
            <person name="Sykes S."/>
            <person name="Wortman J."/>
            <person name="Nusbaum C."/>
            <person name="Birren B."/>
        </authorList>
    </citation>
    <scope>NUCLEOTIDE SEQUENCE [LARGE SCALE GENOMIC DNA]</scope>
    <source>
        <strain evidence="3">nilgiri</strain>
    </source>
</reference>
<dbReference type="RefSeq" id="XP_012338391.1">
    <property type="nucleotide sequence ID" value="XM_012482968.1"/>
</dbReference>
<feature type="compositionally biased region" description="Polar residues" evidence="1">
    <location>
        <begin position="320"/>
        <end position="331"/>
    </location>
</feature>
<dbReference type="GeneID" id="24270680"/>
<dbReference type="OMA" id="CKQERET"/>
<feature type="compositionally biased region" description="Polar residues" evidence="1">
    <location>
        <begin position="511"/>
        <end position="528"/>
    </location>
</feature>
<dbReference type="AlphaFoldDB" id="A0A0D9QGZ2"/>
<accession>A0A0D9QGZ2</accession>
<feature type="compositionally biased region" description="Basic and acidic residues" evidence="1">
    <location>
        <begin position="452"/>
        <end position="469"/>
    </location>
</feature>
<keyword evidence="3" id="KW-1185">Reference proteome</keyword>
<organism evidence="2 3">
    <name type="scientific">Plasmodium fragile</name>
    <dbReference type="NCBI Taxonomy" id="5857"/>
    <lineage>
        <taxon>Eukaryota</taxon>
        <taxon>Sar</taxon>
        <taxon>Alveolata</taxon>
        <taxon>Apicomplexa</taxon>
        <taxon>Aconoidasida</taxon>
        <taxon>Haemosporida</taxon>
        <taxon>Plasmodiidae</taxon>
        <taxon>Plasmodium</taxon>
        <taxon>Plasmodium (Plasmodium)</taxon>
    </lineage>
</organism>
<feature type="region of interest" description="Disordered" evidence="1">
    <location>
        <begin position="158"/>
        <end position="194"/>
    </location>
</feature>
<feature type="non-terminal residue" evidence="2">
    <location>
        <position position="634"/>
    </location>
</feature>
<feature type="compositionally biased region" description="Basic and acidic residues" evidence="1">
    <location>
        <begin position="601"/>
        <end position="616"/>
    </location>
</feature>
<dbReference type="EMBL" id="KQ001763">
    <property type="protein sequence ID" value="KJP84996.1"/>
    <property type="molecule type" value="Genomic_DNA"/>
</dbReference>
<feature type="compositionally biased region" description="Pro residues" evidence="1">
    <location>
        <begin position="289"/>
        <end position="306"/>
    </location>
</feature>
<sequence length="634" mass="67699">MDRMEALMDALGSNCDNAGWQHWLTHAKHAHVGHNEGDRIACRLMTLASYFLEGWSHTARLDDDDNTNNMKLKGYMRCAVVHMFSEILNESECRSKWGTFYGWYSVQGMMTEGGITKSAGMPQCEMYRLLDITRGNWSMSQEIKERLRNNDGLQSMLERHQEKSTCHNTIRKEKKKKSTPLDANRQTDKASGNIEVQETLKRELKRVLKKVEREISVKGANDPDEKDSDGEETLSEDDEADEPNKEIAGGKYTNSNNTNTNTQTPGAGGPAARKPAVTKPQAPASPVLPARPPPPPPGPPPSPPTPTKEGTDAHSPPSKADSSAEGTSQGKGKTLRDSKKKPEENKEKCSEDETDHDKVFDCLQKQEDLANAGTGVNQPDGSEKYDGKGPVGVHGASRSIEVSAGTSFTAPVVPPGEATTVDSTTDATQPDKSNQAGYNPKDVNPVASTNEDEAKEKPNQENEQKEGAKAADTAGKDVSSVKQPNTEKSSPCSGISDDEYDTGRCGFTLFDKSSPQCPNGPDSTSPGNSAGGVGSTQIQNPGSSGPGSTAVSGDGSSHTGTRGGQQGDSASSSSNFGLPNFDLANMIPKGPNVPGGGFVPLKREHVTLNEDNEKLMKQGPPSHGGPDGPDLTAD</sequence>
<proteinExistence type="predicted"/>
<feature type="compositionally biased region" description="Polar residues" evidence="1">
    <location>
        <begin position="535"/>
        <end position="560"/>
    </location>
</feature>
<name>A0A0D9QGZ2_PLAFR</name>
<gene>
    <name evidence="2" type="ORF">AK88_05366</name>
</gene>
<evidence type="ECO:0000313" key="3">
    <source>
        <dbReference type="Proteomes" id="UP000054561"/>
    </source>
</evidence>
<feature type="region of interest" description="Disordered" evidence="1">
    <location>
        <begin position="215"/>
        <end position="634"/>
    </location>
</feature>
<feature type="compositionally biased region" description="Acidic residues" evidence="1">
    <location>
        <begin position="222"/>
        <end position="241"/>
    </location>
</feature>
<feature type="compositionally biased region" description="Polar residues" evidence="1">
    <location>
        <begin position="480"/>
        <end position="493"/>
    </location>
</feature>
<evidence type="ECO:0000313" key="2">
    <source>
        <dbReference type="EMBL" id="KJP84996.1"/>
    </source>
</evidence>
<evidence type="ECO:0008006" key="4">
    <source>
        <dbReference type="Google" id="ProtNLM"/>
    </source>
</evidence>
<evidence type="ECO:0000256" key="1">
    <source>
        <dbReference type="SAM" id="MobiDB-lite"/>
    </source>
</evidence>
<dbReference type="VEuPathDB" id="PlasmoDB:AK88_05366"/>
<dbReference type="Proteomes" id="UP000054561">
    <property type="component" value="Unassembled WGS sequence"/>
</dbReference>
<feature type="compositionally biased region" description="Low complexity" evidence="1">
    <location>
        <begin position="249"/>
        <end position="275"/>
    </location>
</feature>
<protein>
    <recommendedName>
        <fullName evidence="4">Schizont-infected cell agglutination extracellular alpha domain-containing protein</fullName>
    </recommendedName>
</protein>
<feature type="compositionally biased region" description="Basic and acidic residues" evidence="1">
    <location>
        <begin position="334"/>
        <end position="368"/>
    </location>
</feature>